<protein>
    <submittedName>
        <fullName evidence="1">ORF33</fullName>
    </submittedName>
</protein>
<accession>A0A346TPX1</accession>
<dbReference type="EMBL" id="MH320559">
    <property type="protein sequence ID" value="AXU41631.1"/>
    <property type="molecule type" value="Genomic_DNA"/>
</dbReference>
<organism evidence="1 2">
    <name type="scientific">Spodoptera eridania nucleopolyhedrovirus</name>
    <dbReference type="NCBI Taxonomy" id="2315721"/>
    <lineage>
        <taxon>Viruses</taxon>
        <taxon>Viruses incertae sedis</taxon>
        <taxon>Naldaviricetes</taxon>
        <taxon>Lefavirales</taxon>
        <taxon>Baculoviridae</taxon>
        <taxon>Alphabaculovirus</taxon>
        <taxon>Alphabaculovirus speridaniae</taxon>
    </lineage>
</organism>
<proteinExistence type="predicted"/>
<dbReference type="KEGG" id="vg:65102281"/>
<dbReference type="Proteomes" id="UP000503448">
    <property type="component" value="Segment"/>
</dbReference>
<reference evidence="1 2" key="1">
    <citation type="submission" date="2018-05" db="EMBL/GenBank/DDBJ databases">
        <title>The complete genome sequence of an alphabaculovirus isolated from the southern armyworm, Spodoptera eridania.</title>
        <authorList>
            <person name="Harrison R.L."/>
            <person name="Rowley D.L."/>
        </authorList>
    </citation>
    <scope>NUCLEOTIDE SEQUENCE [LARGE SCALE GENOMIC DNA]</scope>
    <source>
        <strain evidence="1">251</strain>
    </source>
</reference>
<name>A0A346TPX1_9ABAC</name>
<evidence type="ECO:0000313" key="2">
    <source>
        <dbReference type="Proteomes" id="UP000503448"/>
    </source>
</evidence>
<evidence type="ECO:0000313" key="1">
    <source>
        <dbReference type="EMBL" id="AXU41631.1"/>
    </source>
</evidence>
<keyword evidence="2" id="KW-1185">Reference proteome</keyword>
<sequence length="111" mass="12439">MRIALYTLALTSVGRRDDDAVEKLLDKYFCPIFVVHGIIDTLAVCEDTVCVDGDASPVYKNYEDFLRTPQSNDYAVTIQEVGDIDQKVAMIEKIINIVNENNGAIVLADYY</sequence>
<dbReference type="RefSeq" id="YP_010087034.1">
    <property type="nucleotide sequence ID" value="NC_055502.1"/>
</dbReference>
<dbReference type="GeneID" id="65102281"/>